<dbReference type="AlphaFoldDB" id="A0A9J6BWW0"/>
<sequence>MIKGSVWHLKDHLSSIHKDIAHNLGIHARDRSQKRTQAAQVVIPDEFFPKKQKITLDLNKTIRGIIRLFLRKNYALSGADDWPKELHTLKQEFDAYNKTLNRRNLRKYIMQAAEQIYQLIANDLKGKLPSIMFDSASRDKRHVFSASLRYLNGKEIIERTLGMVTLHEQHRSELLKNELTSLLERVGLNLNEIYSTCTDQGANMLKAADLIIEAQTSLRIAKDLEEQEIQSDDETDDELFNPDRVAQDHSVDSAVCVLNFKKILHWKLLKMDKKIMKYMMNYLTIWVL</sequence>
<dbReference type="OrthoDB" id="7787952at2759"/>
<name>A0A9J6BWW0_POLVA</name>
<dbReference type="Proteomes" id="UP001107558">
    <property type="component" value="Chromosome 3"/>
</dbReference>
<accession>A0A9J6BWW0</accession>
<evidence type="ECO:0000313" key="1">
    <source>
        <dbReference type="EMBL" id="KAG5674184.1"/>
    </source>
</evidence>
<evidence type="ECO:0008006" key="3">
    <source>
        <dbReference type="Google" id="ProtNLM"/>
    </source>
</evidence>
<reference evidence="1" key="1">
    <citation type="submission" date="2021-03" db="EMBL/GenBank/DDBJ databases">
        <title>Chromosome level genome of the anhydrobiotic midge Polypedilum vanderplanki.</title>
        <authorList>
            <person name="Yoshida Y."/>
            <person name="Kikawada T."/>
            <person name="Gusev O."/>
        </authorList>
    </citation>
    <scope>NUCLEOTIDE SEQUENCE</scope>
    <source>
        <strain evidence="1">NIAS01</strain>
        <tissue evidence="1">Whole body or cell culture</tissue>
    </source>
</reference>
<dbReference type="SUPFAM" id="SSF53098">
    <property type="entry name" value="Ribonuclease H-like"/>
    <property type="match status" value="1"/>
</dbReference>
<dbReference type="InterPro" id="IPR012337">
    <property type="entry name" value="RNaseH-like_sf"/>
</dbReference>
<gene>
    <name evidence="1" type="ORF">PVAND_004167</name>
</gene>
<dbReference type="EMBL" id="JADBJN010000003">
    <property type="protein sequence ID" value="KAG5674184.1"/>
    <property type="molecule type" value="Genomic_DNA"/>
</dbReference>
<comment type="caution">
    <text evidence="1">The sequence shown here is derived from an EMBL/GenBank/DDBJ whole genome shotgun (WGS) entry which is preliminary data.</text>
</comment>
<organism evidence="1 2">
    <name type="scientific">Polypedilum vanderplanki</name>
    <name type="common">Sleeping chironomid midge</name>
    <dbReference type="NCBI Taxonomy" id="319348"/>
    <lineage>
        <taxon>Eukaryota</taxon>
        <taxon>Metazoa</taxon>
        <taxon>Ecdysozoa</taxon>
        <taxon>Arthropoda</taxon>
        <taxon>Hexapoda</taxon>
        <taxon>Insecta</taxon>
        <taxon>Pterygota</taxon>
        <taxon>Neoptera</taxon>
        <taxon>Endopterygota</taxon>
        <taxon>Diptera</taxon>
        <taxon>Nematocera</taxon>
        <taxon>Chironomoidea</taxon>
        <taxon>Chironomidae</taxon>
        <taxon>Chironominae</taxon>
        <taxon>Polypedilum</taxon>
        <taxon>Polypedilum</taxon>
    </lineage>
</organism>
<protein>
    <recommendedName>
        <fullName evidence="3">DUF4371 domain-containing protein</fullName>
    </recommendedName>
</protein>
<evidence type="ECO:0000313" key="2">
    <source>
        <dbReference type="Proteomes" id="UP001107558"/>
    </source>
</evidence>
<keyword evidence="2" id="KW-1185">Reference proteome</keyword>
<proteinExistence type="predicted"/>